<evidence type="ECO:0000256" key="6">
    <source>
        <dbReference type="ARBA" id="ARBA00023136"/>
    </source>
</evidence>
<dbReference type="InterPro" id="IPR002259">
    <property type="entry name" value="Eqnu_transpt"/>
</dbReference>
<dbReference type="PANTHER" id="PTHR10332:SF88">
    <property type="entry name" value="EQUILIBRATIVE NUCLEOSIDE TRANSPORTER 1, ISOFORM A"/>
    <property type="match status" value="1"/>
</dbReference>
<reference evidence="8 9" key="1">
    <citation type="submission" date="2023-09" db="EMBL/GenBank/DDBJ databases">
        <title>Genomes of two closely related lineages of the louse Polyplax serrata with different host specificities.</title>
        <authorList>
            <person name="Martinu J."/>
            <person name="Tarabai H."/>
            <person name="Stefka J."/>
            <person name="Hypsa V."/>
        </authorList>
    </citation>
    <scope>NUCLEOTIDE SEQUENCE [LARGE SCALE GENOMIC DNA]</scope>
    <source>
        <strain evidence="8">98ZLc_SE</strain>
    </source>
</reference>
<dbReference type="PANTHER" id="PTHR10332">
    <property type="entry name" value="EQUILIBRATIVE NUCLEOSIDE TRANSPORTER"/>
    <property type="match status" value="1"/>
</dbReference>
<evidence type="ECO:0000313" key="8">
    <source>
        <dbReference type="EMBL" id="KAK6640496.1"/>
    </source>
</evidence>
<keyword evidence="3" id="KW-0813">Transport</keyword>
<feature type="transmembrane region" description="Helical" evidence="7">
    <location>
        <begin position="55"/>
        <end position="74"/>
    </location>
</feature>
<evidence type="ECO:0000256" key="3">
    <source>
        <dbReference type="ARBA" id="ARBA00022448"/>
    </source>
</evidence>
<keyword evidence="4 7" id="KW-0812">Transmembrane</keyword>
<feature type="transmembrane region" description="Helical" evidence="7">
    <location>
        <begin position="182"/>
        <end position="201"/>
    </location>
</feature>
<comment type="similarity">
    <text evidence="2">Belongs to the SLC29A/ENT transporter (TC 2.A.57) family.</text>
</comment>
<proteinExistence type="inferred from homology"/>
<comment type="subcellular location">
    <subcellularLocation>
        <location evidence="1">Membrane</location>
        <topology evidence="1">Multi-pass membrane protein</topology>
    </subcellularLocation>
</comment>
<keyword evidence="9" id="KW-1185">Reference proteome</keyword>
<dbReference type="Pfam" id="PF01733">
    <property type="entry name" value="Nucleoside_tran"/>
    <property type="match status" value="2"/>
</dbReference>
<name>A0ABR1BAL2_POLSC</name>
<comment type="caution">
    <text evidence="8">The sequence shown here is derived from an EMBL/GenBank/DDBJ whole genome shotgun (WGS) entry which is preliminary data.</text>
</comment>
<evidence type="ECO:0000256" key="2">
    <source>
        <dbReference type="ARBA" id="ARBA00007965"/>
    </source>
</evidence>
<feature type="transmembrane region" description="Helical" evidence="7">
    <location>
        <begin position="147"/>
        <end position="170"/>
    </location>
</feature>
<evidence type="ECO:0000256" key="4">
    <source>
        <dbReference type="ARBA" id="ARBA00022692"/>
    </source>
</evidence>
<keyword evidence="5 7" id="KW-1133">Transmembrane helix</keyword>
<feature type="transmembrane region" description="Helical" evidence="7">
    <location>
        <begin position="389"/>
        <end position="411"/>
    </location>
</feature>
<evidence type="ECO:0000313" key="9">
    <source>
        <dbReference type="Proteomes" id="UP001359485"/>
    </source>
</evidence>
<evidence type="ECO:0000256" key="1">
    <source>
        <dbReference type="ARBA" id="ARBA00004141"/>
    </source>
</evidence>
<dbReference type="PRINTS" id="PR01130">
    <property type="entry name" value="DERENTRNSPRT"/>
</dbReference>
<dbReference type="PIRSF" id="PIRSF016379">
    <property type="entry name" value="ENT"/>
    <property type="match status" value="1"/>
</dbReference>
<feature type="transmembrane region" description="Helical" evidence="7">
    <location>
        <begin position="248"/>
        <end position="274"/>
    </location>
</feature>
<keyword evidence="6 7" id="KW-0472">Membrane</keyword>
<feature type="transmembrane region" description="Helical" evidence="7">
    <location>
        <begin position="343"/>
        <end position="368"/>
    </location>
</feature>
<dbReference type="Proteomes" id="UP001359485">
    <property type="component" value="Unassembled WGS sequence"/>
</dbReference>
<organism evidence="8 9">
    <name type="scientific">Polyplax serrata</name>
    <name type="common">Common mouse louse</name>
    <dbReference type="NCBI Taxonomy" id="468196"/>
    <lineage>
        <taxon>Eukaryota</taxon>
        <taxon>Metazoa</taxon>
        <taxon>Ecdysozoa</taxon>
        <taxon>Arthropoda</taxon>
        <taxon>Hexapoda</taxon>
        <taxon>Insecta</taxon>
        <taxon>Pterygota</taxon>
        <taxon>Neoptera</taxon>
        <taxon>Paraneoptera</taxon>
        <taxon>Psocodea</taxon>
        <taxon>Troctomorpha</taxon>
        <taxon>Phthiraptera</taxon>
        <taxon>Anoplura</taxon>
        <taxon>Polyplacidae</taxon>
        <taxon>Polyplax</taxon>
    </lineage>
</organism>
<feature type="transmembrane region" description="Helical" evidence="7">
    <location>
        <begin position="286"/>
        <end position="302"/>
    </location>
</feature>
<sequence length="485" mass="54229">MEYSINASKRHIFGSEEIISEDEEHLLDDENVSDGETKEPSVIYRADGIRDLYKFGYITFYLLGILTLLPWNFFATATDYWMYKFRNIDSNSTHGNKTDLQAEFTSYLSITSTGPSLLFLILNIIFSHSGLLQASLWGVAANFPPKYIAALTSGQSLGAIFAALVCIASLVCSTSSTTSALLYFSIAIVTVLASLICYKVLSLTKFFKYYMLHKTPAKDLRYDPVQVNQINSAFAVPNISLSRVLQKVGYYCFSIFMCFTVTASVYPAITVLISSVNGTGEWQTKYFVPVVSFLIFNIWDYIGRILAGVVKWVSHFNLVYCIDYWTYNSSLAACDCANKSCHFFVLLISSQIDITQLVAIGTLLFGVHSARCERRSPKGRKEPIHKDRLIILFTFLRVIFVPLILLCNANPRQNLPVLIDNDSYYIAIICTFGFTNGYLTNILMINYRSAVDDSEKDVASSLMAVCLALGCATGSAFSFLLLKVI</sequence>
<protein>
    <recommendedName>
        <fullName evidence="10">Equilibrative nucleoside transporter 3</fullName>
    </recommendedName>
</protein>
<feature type="transmembrane region" description="Helical" evidence="7">
    <location>
        <begin position="458"/>
        <end position="482"/>
    </location>
</feature>
<evidence type="ECO:0000256" key="7">
    <source>
        <dbReference type="SAM" id="Phobius"/>
    </source>
</evidence>
<gene>
    <name evidence="8" type="ORF">RUM44_012191</name>
</gene>
<dbReference type="EMBL" id="JAWJWF010000001">
    <property type="protein sequence ID" value="KAK6640496.1"/>
    <property type="molecule type" value="Genomic_DNA"/>
</dbReference>
<feature type="transmembrane region" description="Helical" evidence="7">
    <location>
        <begin position="423"/>
        <end position="446"/>
    </location>
</feature>
<evidence type="ECO:0000256" key="5">
    <source>
        <dbReference type="ARBA" id="ARBA00022989"/>
    </source>
</evidence>
<accession>A0ABR1BAL2</accession>
<evidence type="ECO:0008006" key="10">
    <source>
        <dbReference type="Google" id="ProtNLM"/>
    </source>
</evidence>